<comment type="subcellular location">
    <subcellularLocation>
        <location evidence="1">Secreted</location>
    </subcellularLocation>
</comment>
<dbReference type="InterPro" id="IPR050918">
    <property type="entry name" value="CNF-like_PLA2_Inhibitor"/>
</dbReference>
<keyword evidence="2" id="KW-0964">Secreted</keyword>
<name>J3S0I2_CROAD</name>
<dbReference type="SUPFAM" id="SSF57302">
    <property type="entry name" value="Snake toxin-like"/>
    <property type="match status" value="2"/>
</dbReference>
<feature type="chain" id="PRO_5007676345" evidence="4">
    <location>
        <begin position="17"/>
        <end position="222"/>
    </location>
</feature>
<dbReference type="GO" id="GO:0005576">
    <property type="term" value="C:extracellular region"/>
    <property type="evidence" value="ECO:0007669"/>
    <property type="project" value="UniProtKB-SubCell"/>
</dbReference>
<evidence type="ECO:0000313" key="6">
    <source>
        <dbReference type="EMBL" id="AFJ50949.1"/>
    </source>
</evidence>
<dbReference type="PANTHER" id="PTHR20914:SF30">
    <property type="entry name" value="LY6_PLAUR DOMAIN CONTAINING 9"/>
    <property type="match status" value="1"/>
</dbReference>
<feature type="signal peptide" evidence="4">
    <location>
        <begin position="1"/>
        <end position="16"/>
    </location>
</feature>
<dbReference type="Gene3D" id="2.10.60.10">
    <property type="entry name" value="CD59"/>
    <property type="match status" value="2"/>
</dbReference>
<feature type="domain" description="UPAR/Ly6" evidence="5">
    <location>
        <begin position="113"/>
        <end position="166"/>
    </location>
</feature>
<evidence type="ECO:0000256" key="1">
    <source>
        <dbReference type="ARBA" id="ARBA00004613"/>
    </source>
</evidence>
<organism evidence="6">
    <name type="scientific">Crotalus adamanteus</name>
    <name type="common">Eastern diamondback rattlesnake</name>
    <dbReference type="NCBI Taxonomy" id="8729"/>
    <lineage>
        <taxon>Eukaryota</taxon>
        <taxon>Metazoa</taxon>
        <taxon>Chordata</taxon>
        <taxon>Craniata</taxon>
        <taxon>Vertebrata</taxon>
        <taxon>Euteleostomi</taxon>
        <taxon>Lepidosauria</taxon>
        <taxon>Squamata</taxon>
        <taxon>Bifurcata</taxon>
        <taxon>Unidentata</taxon>
        <taxon>Episquamata</taxon>
        <taxon>Toxicofera</taxon>
        <taxon>Serpentes</taxon>
        <taxon>Colubroidea</taxon>
        <taxon>Viperidae</taxon>
        <taxon>Crotalinae</taxon>
        <taxon>Crotalus</taxon>
    </lineage>
</organism>
<proteinExistence type="evidence at transcript level"/>
<keyword evidence="3" id="KW-1015">Disulfide bond</keyword>
<evidence type="ECO:0000256" key="2">
    <source>
        <dbReference type="ARBA" id="ARBA00022525"/>
    </source>
</evidence>
<accession>J3S0I2</accession>
<protein>
    <submittedName>
        <fullName evidence="6 7">Phospholipase A2 inhibitor</fullName>
    </submittedName>
</protein>
<keyword evidence="4" id="KW-0732">Signal</keyword>
<reference evidence="7" key="2">
    <citation type="submission" date="2014-05" db="EMBL/GenBank/DDBJ databases">
        <title>The extremes of toxin expression variation revealed in two sympatric snake species.</title>
        <authorList>
            <person name="Margres M.J."/>
            <person name="Wray K.P."/>
            <person name="McGivern J.J."/>
            <person name="Seavy M."/>
            <person name="Sanader D."/>
            <person name="Facente J."/>
            <person name="Rokyta D.R."/>
        </authorList>
    </citation>
    <scope>NUCLEOTIDE SEQUENCE</scope>
</reference>
<dbReference type="PANTHER" id="PTHR20914">
    <property type="entry name" value="LY6/PLAUR DOMAIN-CONTAINING PROTEIN 8"/>
    <property type="match status" value="1"/>
</dbReference>
<dbReference type="AlphaFoldDB" id="J3S0I2"/>
<dbReference type="InterPro" id="IPR045860">
    <property type="entry name" value="Snake_toxin-like_sf"/>
</dbReference>
<evidence type="ECO:0000259" key="5">
    <source>
        <dbReference type="Pfam" id="PF00021"/>
    </source>
</evidence>
<dbReference type="Pfam" id="PF00021">
    <property type="entry name" value="UPAR_LY6"/>
    <property type="match status" value="1"/>
</dbReference>
<dbReference type="EMBL" id="GBEX01002511">
    <property type="protein sequence ID" value="JAI12049.1"/>
    <property type="molecule type" value="mRNA"/>
</dbReference>
<dbReference type="EMBL" id="JU175425">
    <property type="protein sequence ID" value="AFJ50949.1"/>
    <property type="molecule type" value="mRNA"/>
</dbReference>
<evidence type="ECO:0000256" key="3">
    <source>
        <dbReference type="ARBA" id="ARBA00023157"/>
    </source>
</evidence>
<dbReference type="InterPro" id="IPR016054">
    <property type="entry name" value="LY6_UPA_recep-like"/>
</dbReference>
<reference evidence="6" key="1">
    <citation type="journal article" date="2012" name="BMC Genomics">
        <title>The venom-gland transcriptome of the eastern diamondback rattlesnake (Crotalus adamanteus).</title>
        <authorList>
            <person name="Rokyta D.R."/>
            <person name="Lemmon A.R."/>
            <person name="Margres M.J."/>
            <person name="Aronow K."/>
        </authorList>
    </citation>
    <scope>NUCLEOTIDE SEQUENCE</scope>
    <source>
        <tissue evidence="6">Venom gland</tissue>
    </source>
</reference>
<evidence type="ECO:0000313" key="7">
    <source>
        <dbReference type="EMBL" id="JAI12049.1"/>
    </source>
</evidence>
<sequence length="222" mass="24583">MKYLLFFAALIATANALDCECSGQTCDKNPCTVEAGSCYSIEREISTEKDKSLTTTIRGCQDDKLKTNLCKQGFVFMSSEQDFYLGSNITCCKDNLCNQNLITNLSKTIPSGNLVCPSCFALDKKECDGKQMKCNNLQKKCFNITGTITQGAAKAKDFIARGCAIENDIFKKDTPLVFKDTTYKLVDVQFENAQNGASQISSRLTFAILLPSVLWFLLERSL</sequence>
<evidence type="ECO:0000256" key="4">
    <source>
        <dbReference type="SAM" id="SignalP"/>
    </source>
</evidence>